<name>A0AAD7BWB5_9AGAR</name>
<evidence type="ECO:0000256" key="2">
    <source>
        <dbReference type="SAM" id="MobiDB-lite"/>
    </source>
</evidence>
<feature type="region of interest" description="Disordered" evidence="2">
    <location>
        <begin position="1"/>
        <end position="82"/>
    </location>
</feature>
<keyword evidence="1" id="KW-0175">Coiled coil</keyword>
<dbReference type="AlphaFoldDB" id="A0AAD7BWB5"/>
<evidence type="ECO:0000313" key="4">
    <source>
        <dbReference type="Proteomes" id="UP001221142"/>
    </source>
</evidence>
<reference evidence="3" key="1">
    <citation type="submission" date="2023-03" db="EMBL/GenBank/DDBJ databases">
        <title>Massive genome expansion in bonnet fungi (Mycena s.s.) driven by repeated elements and novel gene families across ecological guilds.</title>
        <authorList>
            <consortium name="Lawrence Berkeley National Laboratory"/>
            <person name="Harder C.B."/>
            <person name="Miyauchi S."/>
            <person name="Viragh M."/>
            <person name="Kuo A."/>
            <person name="Thoen E."/>
            <person name="Andreopoulos B."/>
            <person name="Lu D."/>
            <person name="Skrede I."/>
            <person name="Drula E."/>
            <person name="Henrissat B."/>
            <person name="Morin E."/>
            <person name="Kohler A."/>
            <person name="Barry K."/>
            <person name="LaButti K."/>
            <person name="Morin E."/>
            <person name="Salamov A."/>
            <person name="Lipzen A."/>
            <person name="Mereny Z."/>
            <person name="Hegedus B."/>
            <person name="Baldrian P."/>
            <person name="Stursova M."/>
            <person name="Weitz H."/>
            <person name="Taylor A."/>
            <person name="Grigoriev I.V."/>
            <person name="Nagy L.G."/>
            <person name="Martin F."/>
            <person name="Kauserud H."/>
        </authorList>
    </citation>
    <scope>NUCLEOTIDE SEQUENCE</scope>
    <source>
        <strain evidence="3">9284</strain>
    </source>
</reference>
<sequence length="128" mass="14381">MSSSHLPLDRRREEEDEQQPISDERPEETPADELLEETAGPSEPRSISPVLPEISSGGDLELDWDSILKPSNPDPDTDKVKKRASNVLKLSQENEKLAAQLKLMSERLEAAERRRKELATKLQSPPSN</sequence>
<evidence type="ECO:0000313" key="3">
    <source>
        <dbReference type="EMBL" id="KAJ7632566.1"/>
    </source>
</evidence>
<evidence type="ECO:0000256" key="1">
    <source>
        <dbReference type="SAM" id="Coils"/>
    </source>
</evidence>
<gene>
    <name evidence="3" type="ORF">FB45DRAFT_912779</name>
</gene>
<accession>A0AAD7BWB5</accession>
<feature type="coiled-coil region" evidence="1">
    <location>
        <begin position="87"/>
        <end position="121"/>
    </location>
</feature>
<dbReference type="Proteomes" id="UP001221142">
    <property type="component" value="Unassembled WGS sequence"/>
</dbReference>
<protein>
    <submittedName>
        <fullName evidence="3">Uncharacterized protein</fullName>
    </submittedName>
</protein>
<organism evidence="3 4">
    <name type="scientific">Roridomyces roridus</name>
    <dbReference type="NCBI Taxonomy" id="1738132"/>
    <lineage>
        <taxon>Eukaryota</taxon>
        <taxon>Fungi</taxon>
        <taxon>Dikarya</taxon>
        <taxon>Basidiomycota</taxon>
        <taxon>Agaricomycotina</taxon>
        <taxon>Agaricomycetes</taxon>
        <taxon>Agaricomycetidae</taxon>
        <taxon>Agaricales</taxon>
        <taxon>Marasmiineae</taxon>
        <taxon>Mycenaceae</taxon>
        <taxon>Roridomyces</taxon>
    </lineage>
</organism>
<comment type="caution">
    <text evidence="3">The sequence shown here is derived from an EMBL/GenBank/DDBJ whole genome shotgun (WGS) entry which is preliminary data.</text>
</comment>
<keyword evidence="4" id="KW-1185">Reference proteome</keyword>
<dbReference type="EMBL" id="JARKIF010000008">
    <property type="protein sequence ID" value="KAJ7632566.1"/>
    <property type="molecule type" value="Genomic_DNA"/>
</dbReference>
<proteinExistence type="predicted"/>